<dbReference type="OrthoDB" id="6778468at2759"/>
<evidence type="ECO:0000313" key="2">
    <source>
        <dbReference type="EMBL" id="VEN55210.1"/>
    </source>
</evidence>
<name>A0A653D4X4_CALMS</name>
<proteinExistence type="predicted"/>
<feature type="compositionally biased region" description="Polar residues" evidence="1">
    <location>
        <begin position="1"/>
        <end position="18"/>
    </location>
</feature>
<organism evidence="2 3">
    <name type="scientific">Callosobruchus maculatus</name>
    <name type="common">Southern cowpea weevil</name>
    <name type="synonym">Pulse bruchid</name>
    <dbReference type="NCBI Taxonomy" id="64391"/>
    <lineage>
        <taxon>Eukaryota</taxon>
        <taxon>Metazoa</taxon>
        <taxon>Ecdysozoa</taxon>
        <taxon>Arthropoda</taxon>
        <taxon>Hexapoda</taxon>
        <taxon>Insecta</taxon>
        <taxon>Pterygota</taxon>
        <taxon>Neoptera</taxon>
        <taxon>Endopterygota</taxon>
        <taxon>Coleoptera</taxon>
        <taxon>Polyphaga</taxon>
        <taxon>Cucujiformia</taxon>
        <taxon>Chrysomeloidea</taxon>
        <taxon>Chrysomelidae</taxon>
        <taxon>Bruchinae</taxon>
        <taxon>Bruchini</taxon>
        <taxon>Callosobruchus</taxon>
    </lineage>
</organism>
<sequence length="119" mass="13509">MTEHQSQTTLMKNKSGTATKLMSKPSLHKKSKLSLRGASAELFQKSVAESIQEQKHKAHNGRPKIDYKKELIFLFFNYMLEDIIEQRDPVQAAKEEEGVGSFLSEPNSYMILVDEQPAP</sequence>
<dbReference type="EMBL" id="CAACVG010010179">
    <property type="protein sequence ID" value="VEN55210.1"/>
    <property type="molecule type" value="Genomic_DNA"/>
</dbReference>
<feature type="region of interest" description="Disordered" evidence="1">
    <location>
        <begin position="1"/>
        <end position="33"/>
    </location>
</feature>
<accession>A0A653D4X4</accession>
<keyword evidence="3" id="KW-1185">Reference proteome</keyword>
<evidence type="ECO:0000313" key="3">
    <source>
        <dbReference type="Proteomes" id="UP000410492"/>
    </source>
</evidence>
<feature type="non-terminal residue" evidence="2">
    <location>
        <position position="119"/>
    </location>
</feature>
<dbReference type="Proteomes" id="UP000410492">
    <property type="component" value="Unassembled WGS sequence"/>
</dbReference>
<dbReference type="AlphaFoldDB" id="A0A653D4X4"/>
<reference evidence="2 3" key="1">
    <citation type="submission" date="2019-01" db="EMBL/GenBank/DDBJ databases">
        <authorList>
            <person name="Sayadi A."/>
        </authorList>
    </citation>
    <scope>NUCLEOTIDE SEQUENCE [LARGE SCALE GENOMIC DNA]</scope>
</reference>
<protein>
    <submittedName>
        <fullName evidence="2">Uncharacterized protein</fullName>
    </submittedName>
</protein>
<evidence type="ECO:0000256" key="1">
    <source>
        <dbReference type="SAM" id="MobiDB-lite"/>
    </source>
</evidence>
<gene>
    <name evidence="2" type="ORF">CALMAC_LOCUS14449</name>
</gene>